<comment type="caution">
    <text evidence="1">The sequence shown here is derived from an EMBL/GenBank/DDBJ whole genome shotgun (WGS) entry which is preliminary data.</text>
</comment>
<gene>
    <name evidence="1" type="ORF">LY90DRAFT_517509</name>
</gene>
<dbReference type="Proteomes" id="UP000193920">
    <property type="component" value="Unassembled WGS sequence"/>
</dbReference>
<sequence length="292" mass="36492">MDNDIKEIKHYIEIKDYNSLEEFLGVFMIPTKKLQNENFDILCYSIECGCNEKIINQIFEWYFIPILVKYQYVFSRNDFNLLFQNDFDSLILTFEEITLFNKNIENKYNNNYDDDNNNNNIDNKLKERKKIIKKNEKKNDKEINKKEINEKENKNIFKHEINIYFMWYIYYFRKREFNKILELFKYETSEEHCRGLKFFDYHFNYLDKKCENDIKLQFLYEIINKHVKIPKFQHENKKEFINEIHLRNQFNRILIRKHELYSKYISNNDYSRIKKFKKNNKFFFKYMQKPPQ</sequence>
<dbReference type="EMBL" id="MCOG01000323">
    <property type="protein sequence ID" value="ORY17878.1"/>
    <property type="molecule type" value="Genomic_DNA"/>
</dbReference>
<reference evidence="1 2" key="1">
    <citation type="submission" date="2016-08" db="EMBL/GenBank/DDBJ databases">
        <title>A Parts List for Fungal Cellulosomes Revealed by Comparative Genomics.</title>
        <authorList>
            <consortium name="DOE Joint Genome Institute"/>
            <person name="Haitjema C.H."/>
            <person name="Gilmore S.P."/>
            <person name="Henske J.K."/>
            <person name="Solomon K.V."/>
            <person name="De Groot R."/>
            <person name="Kuo A."/>
            <person name="Mondo S.J."/>
            <person name="Salamov A.A."/>
            <person name="Labutti K."/>
            <person name="Zhao Z."/>
            <person name="Chiniquy J."/>
            <person name="Barry K."/>
            <person name="Brewer H.M."/>
            <person name="Purvine S.O."/>
            <person name="Wright A.T."/>
            <person name="Boxma B."/>
            <person name="Van Alen T."/>
            <person name="Hackstein J.H."/>
            <person name="Baker S.E."/>
            <person name="Grigoriev I.V."/>
            <person name="O'Malley M.A."/>
        </authorList>
    </citation>
    <scope>NUCLEOTIDE SEQUENCE [LARGE SCALE GENOMIC DNA]</scope>
    <source>
        <strain evidence="1 2">G1</strain>
    </source>
</reference>
<name>A0A1Y2A5V0_9FUNG</name>
<organism evidence="1 2">
    <name type="scientific">Neocallimastix californiae</name>
    <dbReference type="NCBI Taxonomy" id="1754190"/>
    <lineage>
        <taxon>Eukaryota</taxon>
        <taxon>Fungi</taxon>
        <taxon>Fungi incertae sedis</taxon>
        <taxon>Chytridiomycota</taxon>
        <taxon>Chytridiomycota incertae sedis</taxon>
        <taxon>Neocallimastigomycetes</taxon>
        <taxon>Neocallimastigales</taxon>
        <taxon>Neocallimastigaceae</taxon>
        <taxon>Neocallimastix</taxon>
    </lineage>
</organism>
<evidence type="ECO:0000313" key="2">
    <source>
        <dbReference type="Proteomes" id="UP000193920"/>
    </source>
</evidence>
<keyword evidence="2" id="KW-1185">Reference proteome</keyword>
<proteinExistence type="predicted"/>
<evidence type="ECO:0000313" key="1">
    <source>
        <dbReference type="EMBL" id="ORY17878.1"/>
    </source>
</evidence>
<dbReference type="AlphaFoldDB" id="A0A1Y2A5V0"/>
<protein>
    <submittedName>
        <fullName evidence="1">Uncharacterized protein</fullName>
    </submittedName>
</protein>
<accession>A0A1Y2A5V0</accession>